<evidence type="ECO:0000313" key="2">
    <source>
        <dbReference type="Proteomes" id="UP000267691"/>
    </source>
</evidence>
<gene>
    <name evidence="1" type="ORF">D8853_02985</name>
</gene>
<sequence length="136" mass="16128">MNKEELVTIPKEVGEFITHQKAKGKNFFTSLENLKYELEILMWITKDDNGDKFLSAWVNGFNVELETLYQVRFKGLKKLKDGYDYLNYNKKQDEWLFMSKHEVGEFRTKHTRKELEEAGFGEVFTSKLFEVKEVEG</sequence>
<name>A0A3R9KLH4_STRMT</name>
<evidence type="ECO:0000313" key="1">
    <source>
        <dbReference type="EMBL" id="RSI87080.1"/>
    </source>
</evidence>
<organism evidence="1 2">
    <name type="scientific">Streptococcus mitis</name>
    <dbReference type="NCBI Taxonomy" id="28037"/>
    <lineage>
        <taxon>Bacteria</taxon>
        <taxon>Bacillati</taxon>
        <taxon>Bacillota</taxon>
        <taxon>Bacilli</taxon>
        <taxon>Lactobacillales</taxon>
        <taxon>Streptococcaceae</taxon>
        <taxon>Streptococcus</taxon>
        <taxon>Streptococcus mitis group</taxon>
    </lineage>
</organism>
<accession>A0A3R9KLH4</accession>
<dbReference type="RefSeq" id="WP_125443096.1">
    <property type="nucleotide sequence ID" value="NZ_RJNT01000002.1"/>
</dbReference>
<comment type="caution">
    <text evidence="1">The sequence shown here is derived from an EMBL/GenBank/DDBJ whole genome shotgun (WGS) entry which is preliminary data.</text>
</comment>
<dbReference type="EMBL" id="RJNT01000002">
    <property type="protein sequence ID" value="RSI87080.1"/>
    <property type="molecule type" value="Genomic_DNA"/>
</dbReference>
<proteinExistence type="predicted"/>
<dbReference type="AlphaFoldDB" id="A0A3R9KLH4"/>
<reference evidence="1 2" key="1">
    <citation type="submission" date="2018-11" db="EMBL/GenBank/DDBJ databases">
        <title>Species Designations Belie Phenotypic and Genotypic Heterogeneity in Oral Streptococci.</title>
        <authorList>
            <person name="Velsko I."/>
        </authorList>
    </citation>
    <scope>NUCLEOTIDE SEQUENCE [LARGE SCALE GENOMIC DNA]</scope>
    <source>
        <strain evidence="1 2">KLC12</strain>
    </source>
</reference>
<dbReference type="InterPro" id="IPR012865">
    <property type="entry name" value="DUF1642"/>
</dbReference>
<dbReference type="Pfam" id="PF07852">
    <property type="entry name" value="DUF1642"/>
    <property type="match status" value="1"/>
</dbReference>
<evidence type="ECO:0008006" key="3">
    <source>
        <dbReference type="Google" id="ProtNLM"/>
    </source>
</evidence>
<protein>
    <recommendedName>
        <fullName evidence="3">DUF1642 domain-containing protein</fullName>
    </recommendedName>
</protein>
<dbReference type="Proteomes" id="UP000267691">
    <property type="component" value="Unassembled WGS sequence"/>
</dbReference>